<dbReference type="Proteomes" id="UP000183832">
    <property type="component" value="Unassembled WGS sequence"/>
</dbReference>
<evidence type="ECO:0000313" key="1">
    <source>
        <dbReference type="EMBL" id="CRK97238.1"/>
    </source>
</evidence>
<reference evidence="1 2" key="1">
    <citation type="submission" date="2015-04" db="EMBL/GenBank/DDBJ databases">
        <authorList>
            <person name="Syromyatnikov M.Y."/>
            <person name="Popov V.N."/>
        </authorList>
    </citation>
    <scope>NUCLEOTIDE SEQUENCE [LARGE SCALE GENOMIC DNA]</scope>
</reference>
<protein>
    <submittedName>
        <fullName evidence="1">CLUMA_CG010634, isoform A</fullName>
    </submittedName>
</protein>
<evidence type="ECO:0000313" key="2">
    <source>
        <dbReference type="Proteomes" id="UP000183832"/>
    </source>
</evidence>
<keyword evidence="2" id="KW-1185">Reference proteome</keyword>
<organism evidence="1 2">
    <name type="scientific">Clunio marinus</name>
    <dbReference type="NCBI Taxonomy" id="568069"/>
    <lineage>
        <taxon>Eukaryota</taxon>
        <taxon>Metazoa</taxon>
        <taxon>Ecdysozoa</taxon>
        <taxon>Arthropoda</taxon>
        <taxon>Hexapoda</taxon>
        <taxon>Insecta</taxon>
        <taxon>Pterygota</taxon>
        <taxon>Neoptera</taxon>
        <taxon>Endopterygota</taxon>
        <taxon>Diptera</taxon>
        <taxon>Nematocera</taxon>
        <taxon>Chironomoidea</taxon>
        <taxon>Chironomidae</taxon>
        <taxon>Clunio</taxon>
    </lineage>
</organism>
<dbReference type="AlphaFoldDB" id="A0A1J1IE08"/>
<name>A0A1J1IE08_9DIPT</name>
<dbReference type="EMBL" id="CVRI01000047">
    <property type="protein sequence ID" value="CRK97238.1"/>
    <property type="molecule type" value="Genomic_DNA"/>
</dbReference>
<sequence>MPTTLFTFICTHILFDIFLVLSVTTTRKATKQPQKIVHKKFTSGNVFSFLVFIRIGKIVSKMGREICFIPPIHKQIDIV</sequence>
<accession>A0A1J1IE08</accession>
<gene>
    <name evidence="1" type="ORF">CLUMA_CG010634</name>
</gene>
<proteinExistence type="predicted"/>